<dbReference type="InterPro" id="IPR009057">
    <property type="entry name" value="Homeodomain-like_sf"/>
</dbReference>
<dbReference type="EMBL" id="CAKLDM010000002">
    <property type="protein sequence ID" value="CAH0541451.1"/>
    <property type="molecule type" value="Genomic_DNA"/>
</dbReference>
<dbReference type="PRINTS" id="PR00455">
    <property type="entry name" value="HTHTETR"/>
</dbReference>
<protein>
    <recommendedName>
        <fullName evidence="3">HTH tetR-type domain-containing protein</fullName>
    </recommendedName>
</protein>
<gene>
    <name evidence="4" type="ORF">VMF7928_03566</name>
</gene>
<evidence type="ECO:0000313" key="5">
    <source>
        <dbReference type="Proteomes" id="UP000838748"/>
    </source>
</evidence>
<dbReference type="InterPro" id="IPR001647">
    <property type="entry name" value="HTH_TetR"/>
</dbReference>
<dbReference type="PANTHER" id="PTHR43479:SF11">
    <property type="entry name" value="ACREF_ENVCD OPERON REPRESSOR-RELATED"/>
    <property type="match status" value="1"/>
</dbReference>
<proteinExistence type="predicted"/>
<keyword evidence="1 2" id="KW-0238">DNA-binding</keyword>
<dbReference type="PROSITE" id="PS50977">
    <property type="entry name" value="HTH_TETR_2"/>
    <property type="match status" value="1"/>
</dbReference>
<evidence type="ECO:0000313" key="4">
    <source>
        <dbReference type="EMBL" id="CAH0541451.1"/>
    </source>
</evidence>
<dbReference type="PANTHER" id="PTHR43479">
    <property type="entry name" value="ACREF/ENVCD OPERON REPRESSOR-RELATED"/>
    <property type="match status" value="1"/>
</dbReference>
<organism evidence="4 5">
    <name type="scientific">Vibrio marisflavi CECT 7928</name>
    <dbReference type="NCBI Taxonomy" id="634439"/>
    <lineage>
        <taxon>Bacteria</taxon>
        <taxon>Pseudomonadati</taxon>
        <taxon>Pseudomonadota</taxon>
        <taxon>Gammaproteobacteria</taxon>
        <taxon>Vibrionales</taxon>
        <taxon>Vibrionaceae</taxon>
        <taxon>Vibrio</taxon>
    </lineage>
</organism>
<dbReference type="Proteomes" id="UP000838748">
    <property type="component" value="Unassembled WGS sequence"/>
</dbReference>
<reference evidence="4" key="1">
    <citation type="submission" date="2021-11" db="EMBL/GenBank/DDBJ databases">
        <authorList>
            <person name="Rodrigo-Torres L."/>
            <person name="Arahal R. D."/>
            <person name="Lucena T."/>
        </authorList>
    </citation>
    <scope>NUCLEOTIDE SEQUENCE</scope>
    <source>
        <strain evidence="4">CECT 7928</strain>
    </source>
</reference>
<evidence type="ECO:0000256" key="2">
    <source>
        <dbReference type="PROSITE-ProRule" id="PRU00335"/>
    </source>
</evidence>
<sequence length="216" mass="25059">MIMQAEKRKAGRPNVELNAREKLVQSSRDLFTVLSYSKVSTRLIAKKAGVNSSMIRYYFGNKEGLFETMVRETLEPLRVKMYGLVEQSSHSSLVEVIRTYYKEMIKVPLFPRLMVQTMLLPPSDIQYQIMRSVFNEFSEPMRDVVFDKLIDSGVIKEGLNPVLCRLSYMSLMVFPFITPPSIYALNNMELTEEFLMELFEHNIEIMKNGFLVVEEA</sequence>
<keyword evidence="5" id="KW-1185">Reference proteome</keyword>
<evidence type="ECO:0000256" key="1">
    <source>
        <dbReference type="ARBA" id="ARBA00023125"/>
    </source>
</evidence>
<evidence type="ECO:0000259" key="3">
    <source>
        <dbReference type="PROSITE" id="PS50977"/>
    </source>
</evidence>
<feature type="domain" description="HTH tetR-type" evidence="3">
    <location>
        <begin position="17"/>
        <end position="77"/>
    </location>
</feature>
<comment type="caution">
    <text evidence="4">The sequence shown here is derived from an EMBL/GenBank/DDBJ whole genome shotgun (WGS) entry which is preliminary data.</text>
</comment>
<accession>A0ABM9A7R5</accession>
<dbReference type="InterPro" id="IPR050624">
    <property type="entry name" value="HTH-type_Tx_Regulator"/>
</dbReference>
<name>A0ABM9A7R5_9VIBR</name>
<dbReference type="Pfam" id="PF00440">
    <property type="entry name" value="TetR_N"/>
    <property type="match status" value="1"/>
</dbReference>
<dbReference type="Gene3D" id="1.10.357.10">
    <property type="entry name" value="Tetracycline Repressor, domain 2"/>
    <property type="match status" value="1"/>
</dbReference>
<dbReference type="SUPFAM" id="SSF46689">
    <property type="entry name" value="Homeodomain-like"/>
    <property type="match status" value="1"/>
</dbReference>
<feature type="DNA-binding region" description="H-T-H motif" evidence="2">
    <location>
        <begin position="40"/>
        <end position="59"/>
    </location>
</feature>